<dbReference type="Proteomes" id="UP000297938">
    <property type="component" value="Unassembled WGS sequence"/>
</dbReference>
<accession>A0A7Z8G4E1</accession>
<evidence type="ECO:0000313" key="1">
    <source>
        <dbReference type="EMBL" id="TFJ26356.1"/>
    </source>
</evidence>
<gene>
    <name evidence="1" type="ORF">CKN69_08065</name>
</gene>
<protein>
    <submittedName>
        <fullName evidence="1">Uncharacterized protein</fullName>
    </submittedName>
</protein>
<sequence length="107" mass="12768">MLETSHQISANFIELYKNELSDGWYQKEYILKTEDQLRSMFTAFGDNIKDQLHYMFQQAKEADLLEISYRELFDFSIAIRHYFTMSFKAILSGYTNFFVTTIRDAFS</sequence>
<dbReference type="RefSeq" id="WP_135026120.1">
    <property type="nucleotide sequence ID" value="NZ_JBFUWK010000004.1"/>
</dbReference>
<organism evidence="1 2">
    <name type="scientific">Carnobacterium divergens</name>
    <name type="common">Lactobacillus divergens</name>
    <dbReference type="NCBI Taxonomy" id="2748"/>
    <lineage>
        <taxon>Bacteria</taxon>
        <taxon>Bacillati</taxon>
        <taxon>Bacillota</taxon>
        <taxon>Bacilli</taxon>
        <taxon>Lactobacillales</taxon>
        <taxon>Carnobacteriaceae</taxon>
        <taxon>Carnobacterium</taxon>
    </lineage>
</organism>
<comment type="caution">
    <text evidence="1">The sequence shown here is derived from an EMBL/GenBank/DDBJ whole genome shotgun (WGS) entry which is preliminary data.</text>
</comment>
<name>A0A7Z8G4E1_CARDV</name>
<proteinExistence type="predicted"/>
<dbReference type="EMBL" id="NRPP01000013">
    <property type="protein sequence ID" value="TFJ26356.1"/>
    <property type="molecule type" value="Genomic_DNA"/>
</dbReference>
<reference evidence="1 2" key="1">
    <citation type="journal article" date="2018" name="Int. J. Food Microbiol.">
        <title>Growth of Carnobacterium spp. isolated from chilled vacuum-packaged meat under relevant acidic conditions.</title>
        <authorList>
            <person name="Zhang P."/>
            <person name="Badoni M."/>
            <person name="Ganzle M."/>
            <person name="Yang X."/>
        </authorList>
    </citation>
    <scope>NUCLEOTIDE SEQUENCE [LARGE SCALE GENOMIC DNA]</scope>
    <source>
        <strain evidence="1 2">B2</strain>
    </source>
</reference>
<dbReference type="AlphaFoldDB" id="A0A7Z8G4E1"/>
<evidence type="ECO:0000313" key="2">
    <source>
        <dbReference type="Proteomes" id="UP000297938"/>
    </source>
</evidence>